<dbReference type="GO" id="GO:0006633">
    <property type="term" value="P:fatty acid biosynthetic process"/>
    <property type="evidence" value="ECO:0007669"/>
    <property type="project" value="TreeGrafter"/>
</dbReference>
<proteinExistence type="inferred from homology"/>
<dbReference type="PANTHER" id="PTHR42760:SF133">
    <property type="entry name" value="3-OXOACYL-[ACYL-CARRIER-PROTEIN] REDUCTASE"/>
    <property type="match status" value="1"/>
</dbReference>
<name>A0A0B4FD29_METAF</name>
<dbReference type="Pfam" id="PF13561">
    <property type="entry name" value="adh_short_C2"/>
    <property type="match status" value="1"/>
</dbReference>
<comment type="function">
    <text evidence="5">Hydroxynaphthalene reductase-like protein; part of the Pks2 gene cluster that mediates the formation of infectious structures (appressoria), enabling these fungi to kill insects faster. The product of the Pks2 gene cluster is different from the one of Pks1 and has still not been identified.</text>
</comment>
<dbReference type="AlphaFoldDB" id="A0A0B4FD29"/>
<dbReference type="InterPro" id="IPR020904">
    <property type="entry name" value="Sc_DH/Rdtase_CS"/>
</dbReference>
<keyword evidence="8" id="KW-1185">Reference proteome</keyword>
<evidence type="ECO:0000256" key="1">
    <source>
        <dbReference type="ARBA" id="ARBA00006484"/>
    </source>
</evidence>
<evidence type="ECO:0000256" key="3">
    <source>
        <dbReference type="ARBA" id="ARBA00022857"/>
    </source>
</evidence>
<evidence type="ECO:0000256" key="2">
    <source>
        <dbReference type="ARBA" id="ARBA00015194"/>
    </source>
</evidence>
<comment type="caution">
    <text evidence="7">The sequence shown here is derived from an EMBL/GenBank/DDBJ whole genome shotgun (WGS) entry which is preliminary data.</text>
</comment>
<dbReference type="PRINTS" id="PR00081">
    <property type="entry name" value="GDHRDH"/>
</dbReference>
<dbReference type="SUPFAM" id="SSF51735">
    <property type="entry name" value="NAD(P)-binding Rossmann-fold domains"/>
    <property type="match status" value="1"/>
</dbReference>
<dbReference type="GO" id="GO:0048038">
    <property type="term" value="F:quinone binding"/>
    <property type="evidence" value="ECO:0007669"/>
    <property type="project" value="TreeGrafter"/>
</dbReference>
<dbReference type="EMBL" id="AZNF01000001">
    <property type="protein sequence ID" value="KID71910.1"/>
    <property type="molecule type" value="Genomic_DNA"/>
</dbReference>
<dbReference type="PROSITE" id="PS00061">
    <property type="entry name" value="ADH_SHORT"/>
    <property type="match status" value="1"/>
</dbReference>
<dbReference type="PRINTS" id="PR00080">
    <property type="entry name" value="SDRFAMILY"/>
</dbReference>
<dbReference type="InterPro" id="IPR036291">
    <property type="entry name" value="NAD(P)-bd_dom_sf"/>
</dbReference>
<sequence length="291" mass="30513">MIPLAGKHAVVVGATGTIGAHIAQAFAAQGAVVSLLGRTALQARAKLEPQLTPYTASHGPNSPSDTPTSHRFIRLDVADRASINHVFGPRASQQHAEAVGPLDVLVNCAGISQTTLLKRTPDEELASILDTNLLSTMLVCKHASVRPNGEDANPPRVQCSSTRVVRVLMKKAGCIINVSSLMATKSGLGVTAYSASKAGVVAFTRALCREMAARSIRVNALLPGWVQSSMWDPNDASLLDLKPELQQAYLKDTPLNRVAHPAEVADAAVFLASNGFANNCVLNLDGGLSAA</sequence>
<evidence type="ECO:0000256" key="5">
    <source>
        <dbReference type="ARBA" id="ARBA00046017"/>
    </source>
</evidence>
<protein>
    <recommendedName>
        <fullName evidence="2">Hydroxynaphthalene reductase-like protein Arp2</fullName>
    </recommendedName>
</protein>
<gene>
    <name evidence="7" type="ORF">MAN_01509</name>
</gene>
<evidence type="ECO:0000256" key="4">
    <source>
        <dbReference type="ARBA" id="ARBA00023002"/>
    </source>
</evidence>
<evidence type="ECO:0000313" key="8">
    <source>
        <dbReference type="Proteomes" id="UP000031186"/>
    </source>
</evidence>
<organism evidence="7 8">
    <name type="scientific">Metarhizium anisopliae (strain ARSEF 549)</name>
    <dbReference type="NCBI Taxonomy" id="3151832"/>
    <lineage>
        <taxon>Eukaryota</taxon>
        <taxon>Fungi</taxon>
        <taxon>Dikarya</taxon>
        <taxon>Ascomycota</taxon>
        <taxon>Pezizomycotina</taxon>
        <taxon>Sordariomycetes</taxon>
        <taxon>Hypocreomycetidae</taxon>
        <taxon>Hypocreales</taxon>
        <taxon>Clavicipitaceae</taxon>
        <taxon>Metarhizium</taxon>
    </lineage>
</organism>
<dbReference type="VEuPathDB" id="FungiDB:MAN_01509"/>
<keyword evidence="4" id="KW-0560">Oxidoreductase</keyword>
<keyword evidence="3" id="KW-0521">NADP</keyword>
<dbReference type="OrthoDB" id="47007at2759"/>
<dbReference type="Proteomes" id="UP000031186">
    <property type="component" value="Unassembled WGS sequence"/>
</dbReference>
<feature type="non-terminal residue" evidence="7">
    <location>
        <position position="1"/>
    </location>
</feature>
<dbReference type="GO" id="GO:0016616">
    <property type="term" value="F:oxidoreductase activity, acting on the CH-OH group of donors, NAD or NADP as acceptor"/>
    <property type="evidence" value="ECO:0007669"/>
    <property type="project" value="TreeGrafter"/>
</dbReference>
<dbReference type="PANTHER" id="PTHR42760">
    <property type="entry name" value="SHORT-CHAIN DEHYDROGENASES/REDUCTASES FAMILY MEMBER"/>
    <property type="match status" value="1"/>
</dbReference>
<reference evidence="7 8" key="1">
    <citation type="journal article" date="2014" name="Proc. Natl. Acad. Sci. U.S.A.">
        <title>Trajectory and genomic determinants of fungal-pathogen speciation and host adaptation.</title>
        <authorList>
            <person name="Hu X."/>
            <person name="Xiao G."/>
            <person name="Zheng P."/>
            <person name="Shang Y."/>
            <person name="Su Y."/>
            <person name="Zhang X."/>
            <person name="Liu X."/>
            <person name="Zhan S."/>
            <person name="St Leger R.J."/>
            <person name="Wang C."/>
        </authorList>
    </citation>
    <scope>NUCLEOTIDE SEQUENCE [LARGE SCALE GENOMIC DNA]</scope>
    <source>
        <strain evidence="7 8">ARSEF 549</strain>
    </source>
</reference>
<dbReference type="Pfam" id="PF00106">
    <property type="entry name" value="adh_short"/>
    <property type="match status" value="1"/>
</dbReference>
<comment type="similarity">
    <text evidence="1 6">Belongs to the short-chain dehydrogenases/reductases (SDR) family.</text>
</comment>
<dbReference type="Gene3D" id="3.40.50.720">
    <property type="entry name" value="NAD(P)-binding Rossmann-like Domain"/>
    <property type="match status" value="1"/>
</dbReference>
<dbReference type="InterPro" id="IPR002347">
    <property type="entry name" value="SDR_fam"/>
</dbReference>
<evidence type="ECO:0000313" key="7">
    <source>
        <dbReference type="EMBL" id="KID71910.1"/>
    </source>
</evidence>
<evidence type="ECO:0000256" key="6">
    <source>
        <dbReference type="RuleBase" id="RU000363"/>
    </source>
</evidence>
<dbReference type="HOGENOM" id="CLU_010194_1_3_1"/>
<accession>A0A0B4FD29</accession>